<feature type="transmembrane region" description="Helical" evidence="1">
    <location>
        <begin position="283"/>
        <end position="299"/>
    </location>
</feature>
<dbReference type="AlphaFoldDB" id="A0A2V1DQN5"/>
<feature type="transmembrane region" description="Helical" evidence="1">
    <location>
        <begin position="252"/>
        <end position="271"/>
    </location>
</feature>
<name>A0A2V1DQN5_9PLEO</name>
<proteinExistence type="predicted"/>
<dbReference type="EMBL" id="KZ805371">
    <property type="protein sequence ID" value="PVI00588.1"/>
    <property type="molecule type" value="Genomic_DNA"/>
</dbReference>
<evidence type="ECO:0000256" key="1">
    <source>
        <dbReference type="SAM" id="Phobius"/>
    </source>
</evidence>
<dbReference type="Proteomes" id="UP000244855">
    <property type="component" value="Unassembled WGS sequence"/>
</dbReference>
<feature type="transmembrane region" description="Helical" evidence="1">
    <location>
        <begin position="311"/>
        <end position="336"/>
    </location>
</feature>
<evidence type="ECO:0000313" key="2">
    <source>
        <dbReference type="EMBL" id="PVI00588.1"/>
    </source>
</evidence>
<keyword evidence="1" id="KW-0812">Transmembrane</keyword>
<keyword evidence="3" id="KW-1185">Reference proteome</keyword>
<protein>
    <submittedName>
        <fullName evidence="2">Uncharacterized protein</fullName>
    </submittedName>
</protein>
<keyword evidence="1" id="KW-0472">Membrane</keyword>
<sequence>MDSTPAVSGSASSGTKCASSSPICVFENNPRSIIDIVVIYSHSGLFERHREHQEDCCKRLKAAKLPARILTFTYDARVFESFKGAEGAAILYQSLASEREASGRTKSRIIFISAHRNEDWIIPIILSDSFAVGLEPPVEGIDVSSVYSASIVRSTIGVLHFPPSQYTYRQRILETAILVFLQWFGVVVLHCSDSSTGCSISSYQSPLFFTGFIIDSSLSDRPFDRIFTFWLSLDIIFWVFRDSRSVRIIELALRYTTLGFFPIYYLHLVVLQFNVNRHDQLQWLFLGVSIVAVITKHWLSSVESFASPQALLPTLPLAITASMVCSACLHCVWRFLSGTGELERKVRSLTHRASKMAWKPVPILGFEDIIVENESFFTSLLRLKLPNYF</sequence>
<gene>
    <name evidence="2" type="ORF">DM02DRAFT_388810</name>
</gene>
<dbReference type="OrthoDB" id="3759714at2759"/>
<reference evidence="2 3" key="1">
    <citation type="journal article" date="2018" name="Sci. Rep.">
        <title>Comparative genomics provides insights into the lifestyle and reveals functional heterogeneity of dark septate endophytic fungi.</title>
        <authorList>
            <person name="Knapp D.G."/>
            <person name="Nemeth J.B."/>
            <person name="Barry K."/>
            <person name="Hainaut M."/>
            <person name="Henrissat B."/>
            <person name="Johnson J."/>
            <person name="Kuo A."/>
            <person name="Lim J.H.P."/>
            <person name="Lipzen A."/>
            <person name="Nolan M."/>
            <person name="Ohm R.A."/>
            <person name="Tamas L."/>
            <person name="Grigoriev I.V."/>
            <person name="Spatafora J.W."/>
            <person name="Nagy L.G."/>
            <person name="Kovacs G.M."/>
        </authorList>
    </citation>
    <scope>NUCLEOTIDE SEQUENCE [LARGE SCALE GENOMIC DNA]</scope>
    <source>
        <strain evidence="2 3">DSE2036</strain>
    </source>
</reference>
<evidence type="ECO:0000313" key="3">
    <source>
        <dbReference type="Proteomes" id="UP000244855"/>
    </source>
</evidence>
<accession>A0A2V1DQN5</accession>
<organism evidence="2 3">
    <name type="scientific">Periconia macrospinosa</name>
    <dbReference type="NCBI Taxonomy" id="97972"/>
    <lineage>
        <taxon>Eukaryota</taxon>
        <taxon>Fungi</taxon>
        <taxon>Dikarya</taxon>
        <taxon>Ascomycota</taxon>
        <taxon>Pezizomycotina</taxon>
        <taxon>Dothideomycetes</taxon>
        <taxon>Pleosporomycetidae</taxon>
        <taxon>Pleosporales</taxon>
        <taxon>Massarineae</taxon>
        <taxon>Periconiaceae</taxon>
        <taxon>Periconia</taxon>
    </lineage>
</organism>
<keyword evidence="1" id="KW-1133">Transmembrane helix</keyword>